<evidence type="ECO:0000256" key="1">
    <source>
        <dbReference type="SAM" id="MobiDB-lite"/>
    </source>
</evidence>
<reference evidence="3" key="1">
    <citation type="submission" date="2016-10" db="EMBL/GenBank/DDBJ databases">
        <authorList>
            <person name="Varghese N."/>
        </authorList>
    </citation>
    <scope>NUCLEOTIDE SEQUENCE [LARGE SCALE GENOMIC DNA]</scope>
    <source>
        <strain evidence="3">CGMCC 1.12284</strain>
    </source>
</reference>
<feature type="region of interest" description="Disordered" evidence="1">
    <location>
        <begin position="90"/>
        <end position="109"/>
    </location>
</feature>
<keyword evidence="3" id="KW-1185">Reference proteome</keyword>
<dbReference type="InterPro" id="IPR055927">
    <property type="entry name" value="DUF7504"/>
</dbReference>
<evidence type="ECO:0000313" key="3">
    <source>
        <dbReference type="Proteomes" id="UP000183275"/>
    </source>
</evidence>
<dbReference type="Proteomes" id="UP000183275">
    <property type="component" value="Unassembled WGS sequence"/>
</dbReference>
<evidence type="ECO:0000313" key="2">
    <source>
        <dbReference type="EMBL" id="SEW23810.1"/>
    </source>
</evidence>
<dbReference type="RefSeq" id="WP_241471309.1">
    <property type="nucleotide sequence ID" value="NZ_FOIS01000004.1"/>
</dbReference>
<name>A0A1I0Q9W9_9EURY</name>
<dbReference type="EMBL" id="FOIS01000004">
    <property type="protein sequence ID" value="SEW23810.1"/>
    <property type="molecule type" value="Genomic_DNA"/>
</dbReference>
<gene>
    <name evidence="2" type="ORF">SAMN05216285_3284</name>
</gene>
<proteinExistence type="predicted"/>
<dbReference type="eggNOG" id="arCOG02452">
    <property type="taxonomic scope" value="Archaea"/>
</dbReference>
<dbReference type="Pfam" id="PF24336">
    <property type="entry name" value="DUF7504"/>
    <property type="match status" value="1"/>
</dbReference>
<feature type="compositionally biased region" description="Polar residues" evidence="1">
    <location>
        <begin position="92"/>
        <end position="108"/>
    </location>
</feature>
<sequence>MERVDASGDGFADELARLKRQGASVLVVGPVSAAQQWDACRRLMGQTADATRRRVLVTTTGDHDHGHSSPFVDIDADAETETLSVISYDGQPRSTARTGSAAPSTDPSIGSAVTAEVTTLADLGIAISRAIESFERDASGLEPAELRVGVDSLLPLLEGYGRQPVFKFLHLINGRTRAANGLAHYHLPVERDDRTVPTLSPLFDVIVELRERNGVSQERWTVSDGDHCSGWLSVGPD</sequence>
<protein>
    <submittedName>
        <fullName evidence="2">Uncharacterized protein</fullName>
    </submittedName>
</protein>
<accession>A0A1I0Q9W9</accession>
<organism evidence="2 3">
    <name type="scientific">Natrinema salifodinae</name>
    <dbReference type="NCBI Taxonomy" id="1202768"/>
    <lineage>
        <taxon>Archaea</taxon>
        <taxon>Methanobacteriati</taxon>
        <taxon>Methanobacteriota</taxon>
        <taxon>Stenosarchaea group</taxon>
        <taxon>Halobacteria</taxon>
        <taxon>Halobacteriales</taxon>
        <taxon>Natrialbaceae</taxon>
        <taxon>Natrinema</taxon>
    </lineage>
</organism>
<dbReference type="AlphaFoldDB" id="A0A1I0Q9W9"/>